<dbReference type="Proteomes" id="UP001305779">
    <property type="component" value="Unassembled WGS sequence"/>
</dbReference>
<evidence type="ECO:0000259" key="4">
    <source>
        <dbReference type="Pfam" id="PF13193"/>
    </source>
</evidence>
<evidence type="ECO:0000313" key="6">
    <source>
        <dbReference type="Proteomes" id="UP001305779"/>
    </source>
</evidence>
<gene>
    <name evidence="5" type="ORF">PRZ48_006972</name>
</gene>
<accession>A0ABR0EI22</accession>
<evidence type="ECO:0000313" key="5">
    <source>
        <dbReference type="EMBL" id="KAK4501166.1"/>
    </source>
</evidence>
<evidence type="ECO:0000256" key="1">
    <source>
        <dbReference type="ARBA" id="ARBA00006432"/>
    </source>
</evidence>
<dbReference type="PANTHER" id="PTHR24096:SF149">
    <property type="entry name" value="AMP-BINDING DOMAIN-CONTAINING PROTEIN-RELATED"/>
    <property type="match status" value="1"/>
</dbReference>
<dbReference type="Gene3D" id="3.40.50.12780">
    <property type="entry name" value="N-terminal domain of ligase-like"/>
    <property type="match status" value="1"/>
</dbReference>
<comment type="similarity">
    <text evidence="1">Belongs to the ATP-dependent AMP-binding enzyme family.</text>
</comment>
<dbReference type="PANTHER" id="PTHR24096">
    <property type="entry name" value="LONG-CHAIN-FATTY-ACID--COA LIGASE"/>
    <property type="match status" value="1"/>
</dbReference>
<dbReference type="SUPFAM" id="SSF56801">
    <property type="entry name" value="Acetyl-CoA synthetase-like"/>
    <property type="match status" value="1"/>
</dbReference>
<feature type="domain" description="AMP-binding enzyme C-terminal" evidence="4">
    <location>
        <begin position="435"/>
        <end position="512"/>
    </location>
</feature>
<dbReference type="InterPro" id="IPR025110">
    <property type="entry name" value="AMP-bd_C"/>
</dbReference>
<keyword evidence="2" id="KW-0436">Ligase</keyword>
<keyword evidence="6" id="KW-1185">Reference proteome</keyword>
<dbReference type="InterPro" id="IPR045851">
    <property type="entry name" value="AMP-bd_C_sf"/>
</dbReference>
<comment type="caution">
    <text evidence="5">The sequence shown here is derived from an EMBL/GenBank/DDBJ whole genome shotgun (WGS) entry which is preliminary data.</text>
</comment>
<feature type="domain" description="AMP-dependent synthetase/ligase" evidence="3">
    <location>
        <begin position="16"/>
        <end position="379"/>
    </location>
</feature>
<organism evidence="5 6">
    <name type="scientific">Zasmidium cellare</name>
    <name type="common">Wine cellar mold</name>
    <name type="synonym">Racodium cellare</name>
    <dbReference type="NCBI Taxonomy" id="395010"/>
    <lineage>
        <taxon>Eukaryota</taxon>
        <taxon>Fungi</taxon>
        <taxon>Dikarya</taxon>
        <taxon>Ascomycota</taxon>
        <taxon>Pezizomycotina</taxon>
        <taxon>Dothideomycetes</taxon>
        <taxon>Dothideomycetidae</taxon>
        <taxon>Mycosphaerellales</taxon>
        <taxon>Mycosphaerellaceae</taxon>
        <taxon>Zasmidium</taxon>
    </lineage>
</organism>
<proteinExistence type="inferred from homology"/>
<evidence type="ECO:0000256" key="2">
    <source>
        <dbReference type="ARBA" id="ARBA00022598"/>
    </source>
</evidence>
<name>A0ABR0EI22_ZASCE</name>
<dbReference type="InterPro" id="IPR042099">
    <property type="entry name" value="ANL_N_sf"/>
</dbReference>
<dbReference type="EMBL" id="JAXOVC010000005">
    <property type="protein sequence ID" value="KAK4501166.1"/>
    <property type="molecule type" value="Genomic_DNA"/>
</dbReference>
<reference evidence="5 6" key="1">
    <citation type="journal article" date="2023" name="G3 (Bethesda)">
        <title>A chromosome-level genome assembly of Zasmidium syzygii isolated from banana leaves.</title>
        <authorList>
            <person name="van Westerhoven A.C."/>
            <person name="Mehrabi R."/>
            <person name="Talebi R."/>
            <person name="Steentjes M.B.F."/>
            <person name="Corcolon B."/>
            <person name="Chong P.A."/>
            <person name="Kema G.H.J."/>
            <person name="Seidl M.F."/>
        </authorList>
    </citation>
    <scope>NUCLEOTIDE SEQUENCE [LARGE SCALE GENOMIC DNA]</scope>
    <source>
        <strain evidence="5 6">P124</strain>
    </source>
</reference>
<dbReference type="Pfam" id="PF13193">
    <property type="entry name" value="AMP-binding_C"/>
    <property type="match status" value="1"/>
</dbReference>
<evidence type="ECO:0000259" key="3">
    <source>
        <dbReference type="Pfam" id="PF00501"/>
    </source>
</evidence>
<sequence length="544" mass="60021">MNFTTHLLENGPEDVDSPIFIDADHPDRALSWRQYASTVKQIAVGLQDIGVQQADAVAIVSRNDIYYYILGNGINAAGGVFSPLSAFAKPIEMEHQLRVTYAKWVFVEPEFLDEVVTAAAKVGLAKSNILIFDVQDHTSREGFKTFSQILKADESRYRPLEIDEKQPCDRYLTSGSTGLPKAAEMSHGAMISRMRPYLALPSLESLSSVRNLHFIDMHHISGWFINIMAAIGRHTYYASRKTDALSIVDTIFRHKITDMMMHPRMVEEIVVLLQQGVRDRTAIESLQLVRVAGSVVRGDFLDLLEGFMAPGGKANISYGMTEISTLATTMWGTHRVPGYVGKPPSGMELLIVDPDTLEELPHGTDGEICARSAGMFTGYVNNEEATKKTLVQISGKTWIRTGDRGHWSPSIQQVAITGRFKETFKVGTEEVAPEEVEVELLKRPGIADVALTSTDARPGKGGLEPLAYVVAPDKSISAQQIVDHIADRIAAYKAPTGGVVFCDNIPRTSFGKIQRAKLNGLMEKVSWEERSAKFLTPSPDMSHL</sequence>
<dbReference type="InterPro" id="IPR000873">
    <property type="entry name" value="AMP-dep_synth/lig_dom"/>
</dbReference>
<dbReference type="Pfam" id="PF00501">
    <property type="entry name" value="AMP-binding"/>
    <property type="match status" value="1"/>
</dbReference>
<dbReference type="Gene3D" id="3.30.300.30">
    <property type="match status" value="1"/>
</dbReference>
<protein>
    <submittedName>
        <fullName evidence="5">Uncharacterized protein</fullName>
    </submittedName>
</protein>